<evidence type="ECO:0000256" key="1">
    <source>
        <dbReference type="SAM" id="Phobius"/>
    </source>
</evidence>
<accession>A0A6C0DUV5</accession>
<feature type="transmembrane region" description="Helical" evidence="1">
    <location>
        <begin position="44"/>
        <end position="70"/>
    </location>
</feature>
<evidence type="ECO:0000313" key="2">
    <source>
        <dbReference type="EMBL" id="QHT20043.1"/>
    </source>
</evidence>
<dbReference type="EMBL" id="MN739677">
    <property type="protein sequence ID" value="QHT20043.1"/>
    <property type="molecule type" value="Genomic_DNA"/>
</dbReference>
<keyword evidence="1" id="KW-0812">Transmembrane</keyword>
<organism evidence="2">
    <name type="scientific">viral metagenome</name>
    <dbReference type="NCBI Taxonomy" id="1070528"/>
    <lineage>
        <taxon>unclassified sequences</taxon>
        <taxon>metagenomes</taxon>
        <taxon>organismal metagenomes</taxon>
    </lineage>
</organism>
<keyword evidence="1" id="KW-1133">Transmembrane helix</keyword>
<feature type="transmembrane region" description="Helical" evidence="1">
    <location>
        <begin position="148"/>
        <end position="166"/>
    </location>
</feature>
<keyword evidence="1" id="KW-0472">Membrane</keyword>
<name>A0A6C0DUV5_9ZZZZ</name>
<reference evidence="2" key="1">
    <citation type="journal article" date="2020" name="Nature">
        <title>Giant virus diversity and host interactions through global metagenomics.</title>
        <authorList>
            <person name="Schulz F."/>
            <person name="Roux S."/>
            <person name="Paez-Espino D."/>
            <person name="Jungbluth S."/>
            <person name="Walsh D.A."/>
            <person name="Denef V.J."/>
            <person name="McMahon K.D."/>
            <person name="Konstantinidis K.T."/>
            <person name="Eloe-Fadrosh E.A."/>
            <person name="Kyrpides N.C."/>
            <person name="Woyke T."/>
        </authorList>
    </citation>
    <scope>NUCLEOTIDE SEQUENCE</scope>
    <source>
        <strain evidence="2">GVMAG-M-3300023174-60</strain>
    </source>
</reference>
<sequence>MYINSVSDVVKLFFSVLSLDTSVLFLNRYLDVGGKSLNKWYDRFGLVAVLSDVTIIMIGFLIANFIYPFIFSSYSLFLFLGLVVAVQAIHDILFYFFVIKPFPKGENQLMDVFKEYAVENGSKIIFGDAGLMLGSAAFMEIYKRLSPINSSALGVFTVYCLTYILYTKRQAM</sequence>
<dbReference type="AlphaFoldDB" id="A0A6C0DUV5"/>
<protein>
    <submittedName>
        <fullName evidence="2">Uncharacterized protein</fullName>
    </submittedName>
</protein>
<proteinExistence type="predicted"/>
<feature type="transmembrane region" description="Helical" evidence="1">
    <location>
        <begin position="76"/>
        <end position="98"/>
    </location>
</feature>